<dbReference type="AlphaFoldDB" id="A0A4R1Q0X2"/>
<evidence type="ECO:0000313" key="10">
    <source>
        <dbReference type="Proteomes" id="UP000295063"/>
    </source>
</evidence>
<dbReference type="Gene3D" id="3.40.640.10">
    <property type="entry name" value="Type I PLP-dependent aspartate aminotransferase-like (Major domain)"/>
    <property type="match status" value="1"/>
</dbReference>
<dbReference type="EC" id="2.8.1.7" evidence="3"/>
<dbReference type="Proteomes" id="UP000295063">
    <property type="component" value="Unassembled WGS sequence"/>
</dbReference>
<dbReference type="InterPro" id="IPR015422">
    <property type="entry name" value="PyrdxlP-dep_Trfase_small"/>
</dbReference>
<organism evidence="9 10">
    <name type="scientific">Anaerospora hongkongensis</name>
    <dbReference type="NCBI Taxonomy" id="244830"/>
    <lineage>
        <taxon>Bacteria</taxon>
        <taxon>Bacillati</taxon>
        <taxon>Bacillota</taxon>
        <taxon>Negativicutes</taxon>
        <taxon>Selenomonadales</taxon>
        <taxon>Sporomusaceae</taxon>
        <taxon>Anaerospora</taxon>
    </lineage>
</organism>
<dbReference type="InterPro" id="IPR010969">
    <property type="entry name" value="Cys_dSase-rel_unknwn_funct"/>
</dbReference>
<evidence type="ECO:0000256" key="5">
    <source>
        <dbReference type="ARBA" id="ARBA00022898"/>
    </source>
</evidence>
<proteinExistence type="inferred from homology"/>
<evidence type="ECO:0000256" key="6">
    <source>
        <dbReference type="ARBA" id="ARBA00050776"/>
    </source>
</evidence>
<dbReference type="PANTHER" id="PTHR43586">
    <property type="entry name" value="CYSTEINE DESULFURASE"/>
    <property type="match status" value="1"/>
</dbReference>
<evidence type="ECO:0000256" key="4">
    <source>
        <dbReference type="ARBA" id="ARBA00022679"/>
    </source>
</evidence>
<sequence>MNRIYLDNAATSWPKPETVYKAVDNFNRNIGGNPGRGTTSFAWTPANMVLETRELLARLFHIGDPLRIAFTLNITEALNLALKGTLQAGDHLIISSMEHNAIARPAFAMADQGLELTVIPCSAEGLLDPKAVLKAVKKNTKMVALLQASNVTGTIQPVEEVGRICREKGILFLVDTAQSAGVLPIDVDRQCIDILAFTGHKGLYGPQGTGGIYVRPGLTVTPLKEGGTGSQSQDTKQPQFMPDCLESGTLNTPGIIGLGEGVRFVLEQGIAAIRLREQKLMSVLCSGLAEIARVKQHGPPLLDARTAVLSFTIDGMDSAQISFLLEQEYGIVTRGGLHCAPLAHQTMGTLEQGTCRLSPGLFNTEQQMEAVISAIAAIAQKV</sequence>
<dbReference type="Gene3D" id="3.90.1150.10">
    <property type="entry name" value="Aspartate Aminotransferase, domain 1"/>
    <property type="match status" value="1"/>
</dbReference>
<evidence type="ECO:0000256" key="1">
    <source>
        <dbReference type="ARBA" id="ARBA00001933"/>
    </source>
</evidence>
<reference evidence="9 10" key="1">
    <citation type="submission" date="2019-03" db="EMBL/GenBank/DDBJ databases">
        <title>Genomic Encyclopedia of Type Strains, Phase IV (KMG-IV): sequencing the most valuable type-strain genomes for metagenomic binning, comparative biology and taxonomic classification.</title>
        <authorList>
            <person name="Goeker M."/>
        </authorList>
    </citation>
    <scope>NUCLEOTIDE SEQUENCE [LARGE SCALE GENOMIC DNA]</scope>
    <source>
        <strain evidence="9 10">DSM 15969</strain>
    </source>
</reference>
<keyword evidence="5" id="KW-0663">Pyridoxal phosphate</keyword>
<dbReference type="GO" id="GO:0031071">
    <property type="term" value="F:cysteine desulfurase activity"/>
    <property type="evidence" value="ECO:0007669"/>
    <property type="project" value="UniProtKB-EC"/>
</dbReference>
<evidence type="ECO:0000313" key="9">
    <source>
        <dbReference type="EMBL" id="TCL37796.1"/>
    </source>
</evidence>
<dbReference type="RefSeq" id="WP_132078911.1">
    <property type="nucleotide sequence ID" value="NZ_SLUI01000005.1"/>
</dbReference>
<evidence type="ECO:0000256" key="3">
    <source>
        <dbReference type="ARBA" id="ARBA00012239"/>
    </source>
</evidence>
<dbReference type="OrthoDB" id="9804366at2"/>
<evidence type="ECO:0000259" key="8">
    <source>
        <dbReference type="Pfam" id="PF00266"/>
    </source>
</evidence>
<gene>
    <name evidence="9" type="ORF">EV210_105233</name>
</gene>
<dbReference type="SUPFAM" id="SSF53383">
    <property type="entry name" value="PLP-dependent transferases"/>
    <property type="match status" value="1"/>
</dbReference>
<dbReference type="InterPro" id="IPR020578">
    <property type="entry name" value="Aminotrans_V_PyrdxlP_BS"/>
</dbReference>
<dbReference type="InterPro" id="IPR015424">
    <property type="entry name" value="PyrdxlP-dep_Trfase"/>
</dbReference>
<keyword evidence="4" id="KW-0808">Transferase</keyword>
<comment type="caution">
    <text evidence="9">The sequence shown here is derived from an EMBL/GenBank/DDBJ whole genome shotgun (WGS) entry which is preliminary data.</text>
</comment>
<dbReference type="PIRSF" id="PIRSF005572">
    <property type="entry name" value="NifS"/>
    <property type="match status" value="1"/>
</dbReference>
<dbReference type="InterPro" id="IPR015421">
    <property type="entry name" value="PyrdxlP-dep_Trfase_major"/>
</dbReference>
<dbReference type="Pfam" id="PF00266">
    <property type="entry name" value="Aminotran_5"/>
    <property type="match status" value="1"/>
</dbReference>
<accession>A0A4R1Q0X2</accession>
<comment type="cofactor">
    <cofactor evidence="1 7">
        <name>pyridoxal 5'-phosphate</name>
        <dbReference type="ChEBI" id="CHEBI:597326"/>
    </cofactor>
</comment>
<dbReference type="CDD" id="cd06453">
    <property type="entry name" value="SufS_like"/>
    <property type="match status" value="1"/>
</dbReference>
<dbReference type="NCBIfam" id="TIGR01977">
    <property type="entry name" value="am_tr_V_EF2568"/>
    <property type="match status" value="1"/>
</dbReference>
<evidence type="ECO:0000256" key="7">
    <source>
        <dbReference type="RuleBase" id="RU004504"/>
    </source>
</evidence>
<evidence type="ECO:0000256" key="2">
    <source>
        <dbReference type="ARBA" id="ARBA00010447"/>
    </source>
</evidence>
<dbReference type="GO" id="GO:0030170">
    <property type="term" value="F:pyridoxal phosphate binding"/>
    <property type="evidence" value="ECO:0007669"/>
    <property type="project" value="InterPro"/>
</dbReference>
<dbReference type="InterPro" id="IPR000192">
    <property type="entry name" value="Aminotrans_V_dom"/>
</dbReference>
<name>A0A4R1Q0X2_9FIRM</name>
<comment type="similarity">
    <text evidence="2">Belongs to the class-V pyridoxal-phosphate-dependent aminotransferase family. Csd subfamily.</text>
</comment>
<dbReference type="EMBL" id="SLUI01000005">
    <property type="protein sequence ID" value="TCL37796.1"/>
    <property type="molecule type" value="Genomic_DNA"/>
</dbReference>
<comment type="catalytic activity">
    <reaction evidence="6">
        <text>(sulfur carrier)-H + L-cysteine = (sulfur carrier)-SH + L-alanine</text>
        <dbReference type="Rhea" id="RHEA:43892"/>
        <dbReference type="Rhea" id="RHEA-COMP:14737"/>
        <dbReference type="Rhea" id="RHEA-COMP:14739"/>
        <dbReference type="ChEBI" id="CHEBI:29917"/>
        <dbReference type="ChEBI" id="CHEBI:35235"/>
        <dbReference type="ChEBI" id="CHEBI:57972"/>
        <dbReference type="ChEBI" id="CHEBI:64428"/>
        <dbReference type="EC" id="2.8.1.7"/>
    </reaction>
</comment>
<protein>
    <recommendedName>
        <fullName evidence="3">cysteine desulfurase</fullName>
        <ecNumber evidence="3">2.8.1.7</ecNumber>
    </recommendedName>
</protein>
<feature type="domain" description="Aminotransferase class V" evidence="8">
    <location>
        <begin position="4"/>
        <end position="370"/>
    </location>
</feature>
<dbReference type="PANTHER" id="PTHR43586:SF4">
    <property type="entry name" value="ISOPENICILLIN N EPIMERASE"/>
    <property type="match status" value="1"/>
</dbReference>
<dbReference type="PROSITE" id="PS00595">
    <property type="entry name" value="AA_TRANSFER_CLASS_5"/>
    <property type="match status" value="1"/>
</dbReference>
<dbReference type="GO" id="GO:0006534">
    <property type="term" value="P:cysteine metabolic process"/>
    <property type="evidence" value="ECO:0007669"/>
    <property type="project" value="InterPro"/>
</dbReference>
<dbReference type="InterPro" id="IPR010970">
    <property type="entry name" value="Cys_dSase_SufS"/>
</dbReference>
<dbReference type="InterPro" id="IPR016454">
    <property type="entry name" value="Cysteine_dSase"/>
</dbReference>
<keyword evidence="10" id="KW-1185">Reference proteome</keyword>